<feature type="domain" description="GapR-like DNA-binding" evidence="3">
    <location>
        <begin position="9"/>
        <end position="79"/>
    </location>
</feature>
<evidence type="ECO:0000313" key="4">
    <source>
        <dbReference type="EMBL" id="RFC62455.1"/>
    </source>
</evidence>
<gene>
    <name evidence="4" type="ORF">DYI37_16685</name>
</gene>
<proteinExistence type="inferred from homology"/>
<evidence type="ECO:0000256" key="1">
    <source>
        <dbReference type="HAMAP-Rule" id="MF_00797"/>
    </source>
</evidence>
<protein>
    <recommendedName>
        <fullName evidence="1">UPF0335 protein DYI37_16685</fullName>
    </recommendedName>
</protein>
<comment type="caution">
    <text evidence="4">The sequence shown here is derived from an EMBL/GenBank/DDBJ whole genome shotgun (WGS) entry which is preliminary data.</text>
</comment>
<evidence type="ECO:0000259" key="3">
    <source>
        <dbReference type="Pfam" id="PF10073"/>
    </source>
</evidence>
<keyword evidence="5" id="KW-1185">Reference proteome</keyword>
<accession>A0A371WZS0</accession>
<dbReference type="OrthoDB" id="9813793at2"/>
<dbReference type="HAMAP" id="MF_00797">
    <property type="entry name" value="UPF0335"/>
    <property type="match status" value="1"/>
</dbReference>
<name>A0A371WZS0_9HYPH</name>
<evidence type="ECO:0000313" key="5">
    <source>
        <dbReference type="Proteomes" id="UP000264310"/>
    </source>
</evidence>
<dbReference type="RefSeq" id="WP_116684393.1">
    <property type="nucleotide sequence ID" value="NZ_QURL01000007.1"/>
</dbReference>
<organism evidence="4 5">
    <name type="scientific">Fulvimarina endophytica</name>
    <dbReference type="NCBI Taxonomy" id="2293836"/>
    <lineage>
        <taxon>Bacteria</taxon>
        <taxon>Pseudomonadati</taxon>
        <taxon>Pseudomonadota</taxon>
        <taxon>Alphaproteobacteria</taxon>
        <taxon>Hyphomicrobiales</taxon>
        <taxon>Aurantimonadaceae</taxon>
        <taxon>Fulvimarina</taxon>
    </lineage>
</organism>
<dbReference type="AlphaFoldDB" id="A0A371WZS0"/>
<dbReference type="InterPro" id="IPR018753">
    <property type="entry name" value="GapR-like"/>
</dbReference>
<feature type="coiled-coil region" evidence="2">
    <location>
        <begin position="12"/>
        <end position="39"/>
    </location>
</feature>
<reference evidence="4 5" key="1">
    <citation type="submission" date="2018-08" db="EMBL/GenBank/DDBJ databases">
        <title>Fulvimarina sp. 85, whole genome shotgun sequence.</title>
        <authorList>
            <person name="Tuo L."/>
        </authorList>
    </citation>
    <scope>NUCLEOTIDE SEQUENCE [LARGE SCALE GENOMIC DNA]</scope>
    <source>
        <strain evidence="4 5">85</strain>
    </source>
</reference>
<dbReference type="NCBIfam" id="NF010247">
    <property type="entry name" value="PRK13694.1"/>
    <property type="match status" value="1"/>
</dbReference>
<evidence type="ECO:0000256" key="2">
    <source>
        <dbReference type="SAM" id="Coils"/>
    </source>
</evidence>
<keyword evidence="2" id="KW-0175">Coiled coil</keyword>
<dbReference type="Pfam" id="PF10073">
    <property type="entry name" value="GapR_DNA-bd"/>
    <property type="match status" value="1"/>
</dbReference>
<dbReference type="GO" id="GO:0003677">
    <property type="term" value="F:DNA binding"/>
    <property type="evidence" value="ECO:0007669"/>
    <property type="project" value="InterPro"/>
</dbReference>
<sequence>MSDVSAVAGDHLRSFVERIERLEEEKKTIADDIKDVYAEAKGNGFDTKVLRKIISIRKQDQNERQEQEAILDLYLQALGMSPDMPDE</sequence>
<dbReference type="InterPro" id="IPR046367">
    <property type="entry name" value="GapR-like_DNA-bd"/>
</dbReference>
<dbReference type="Proteomes" id="UP000264310">
    <property type="component" value="Unassembled WGS sequence"/>
</dbReference>
<dbReference type="EMBL" id="QURL01000007">
    <property type="protein sequence ID" value="RFC62455.1"/>
    <property type="molecule type" value="Genomic_DNA"/>
</dbReference>
<comment type="similarity">
    <text evidence="1">Belongs to the UPF0335 family.</text>
</comment>